<dbReference type="SMART" id="SM00822">
    <property type="entry name" value="PKS_KR"/>
    <property type="match status" value="1"/>
</dbReference>
<dbReference type="InterPro" id="IPR036291">
    <property type="entry name" value="NAD(P)-bd_dom_sf"/>
</dbReference>
<protein>
    <submittedName>
        <fullName evidence="3">3-oxoacyl-[acyl-carrier protein] reductase</fullName>
    </submittedName>
</protein>
<feature type="domain" description="Ketoreductase" evidence="2">
    <location>
        <begin position="8"/>
        <end position="191"/>
    </location>
</feature>
<dbReference type="PANTHER" id="PTHR43975:SF2">
    <property type="entry name" value="EG:BACR7A4.14 PROTEIN-RELATED"/>
    <property type="match status" value="1"/>
</dbReference>
<evidence type="ECO:0000259" key="2">
    <source>
        <dbReference type="SMART" id="SM00822"/>
    </source>
</evidence>
<reference evidence="3 4" key="1">
    <citation type="submission" date="2016-03" db="EMBL/GenBank/DDBJ databases">
        <title>Genome sequencing of Psychrobacter alimentarius PAMC 27889.</title>
        <authorList>
            <person name="Lee J."/>
            <person name="Kim O.-S."/>
        </authorList>
    </citation>
    <scope>NUCLEOTIDE SEQUENCE [LARGE SCALE GENOMIC DNA]</scope>
    <source>
        <strain evidence="3 4">PAMC 27889</strain>
    </source>
</reference>
<dbReference type="PRINTS" id="PR00080">
    <property type="entry name" value="SDRFAMILY"/>
</dbReference>
<dbReference type="Gene3D" id="3.40.50.720">
    <property type="entry name" value="NAD(P)-binding Rossmann-like Domain"/>
    <property type="match status" value="1"/>
</dbReference>
<accession>A0ABN4N6P7</accession>
<dbReference type="RefSeq" id="WP_228139874.1">
    <property type="nucleotide sequence ID" value="NZ_CP014945.1"/>
</dbReference>
<dbReference type="Pfam" id="PF13561">
    <property type="entry name" value="adh_short_C2"/>
    <property type="match status" value="1"/>
</dbReference>
<organism evidence="3 4">
    <name type="scientific">Psychrobacter alimentarius</name>
    <dbReference type="NCBI Taxonomy" id="261164"/>
    <lineage>
        <taxon>Bacteria</taxon>
        <taxon>Pseudomonadati</taxon>
        <taxon>Pseudomonadota</taxon>
        <taxon>Gammaproteobacteria</taxon>
        <taxon>Moraxellales</taxon>
        <taxon>Moraxellaceae</taxon>
        <taxon>Psychrobacter</taxon>
    </lineage>
</organism>
<comment type="similarity">
    <text evidence="1">Belongs to the short-chain dehydrogenases/reductases (SDR) family.</text>
</comment>
<dbReference type="SUPFAM" id="SSF51735">
    <property type="entry name" value="NAD(P)-binding Rossmann-fold domains"/>
    <property type="match status" value="1"/>
</dbReference>
<dbReference type="InterPro" id="IPR057326">
    <property type="entry name" value="KR_dom"/>
</dbReference>
<dbReference type="CDD" id="cd05233">
    <property type="entry name" value="SDR_c"/>
    <property type="match status" value="1"/>
</dbReference>
<name>A0ABN4N6P7_9GAMM</name>
<evidence type="ECO:0000313" key="3">
    <source>
        <dbReference type="EMBL" id="AMT98234.1"/>
    </source>
</evidence>
<dbReference type="PROSITE" id="PS00061">
    <property type="entry name" value="ADH_SHORT"/>
    <property type="match status" value="1"/>
</dbReference>
<dbReference type="EMBL" id="CP014945">
    <property type="protein sequence ID" value="AMT98234.1"/>
    <property type="molecule type" value="Genomic_DNA"/>
</dbReference>
<dbReference type="PRINTS" id="PR00081">
    <property type="entry name" value="GDHRDH"/>
</dbReference>
<dbReference type="Proteomes" id="UP000076104">
    <property type="component" value="Chromosome"/>
</dbReference>
<dbReference type="InterPro" id="IPR002347">
    <property type="entry name" value="SDR_fam"/>
</dbReference>
<proteinExistence type="inferred from homology"/>
<evidence type="ECO:0000313" key="4">
    <source>
        <dbReference type="Proteomes" id="UP000076104"/>
    </source>
</evidence>
<evidence type="ECO:0000256" key="1">
    <source>
        <dbReference type="ARBA" id="ARBA00006484"/>
    </source>
</evidence>
<dbReference type="GeneID" id="33059923"/>
<gene>
    <name evidence="3" type="ORF">A3K91_2664</name>
</gene>
<dbReference type="NCBIfam" id="NF005559">
    <property type="entry name" value="PRK07231.1"/>
    <property type="match status" value="1"/>
</dbReference>
<keyword evidence="4" id="KW-1185">Reference proteome</keyword>
<dbReference type="PANTHER" id="PTHR43975">
    <property type="entry name" value="ZGC:101858"/>
    <property type="match status" value="1"/>
</dbReference>
<dbReference type="InterPro" id="IPR020904">
    <property type="entry name" value="Sc_DH/Rdtase_CS"/>
</dbReference>
<sequence>MMKRFKEKTVIVTGAGSGIGRATAIRFAQEGANVVLVGRTAETLKETAKEFPEDHTWIHTDNYLCVTCDISVQSQVQEMVQAAIDTFEKIDILVNNAGKAIQGKITDLSTEDWNTAININLNGNFYVSQAVMPHLIATKGNIVNVSSLSGMGGDWNMAAYNAAKAGVTNLTRTLALDHGPDGVRVNAVNPSVTKTNMTTAIQDNESKQDKFFARSALGRLATPEDIAAAITFLASEDASMITGVNLPVDGGVSASNGQPNF</sequence>